<evidence type="ECO:0000256" key="1">
    <source>
        <dbReference type="SAM" id="MobiDB-lite"/>
    </source>
</evidence>
<reference evidence="2 3" key="1">
    <citation type="submission" date="2020-12" db="EMBL/GenBank/DDBJ databases">
        <title>FDA dAtabase for Regulatory Grade micrObial Sequences (FDA-ARGOS): Supporting development and validation of Infectious Disease Dx tests.</title>
        <authorList>
            <person name="Nelson B."/>
            <person name="Plummer A."/>
            <person name="Tallon L."/>
            <person name="Sadzewicz L."/>
            <person name="Zhao X."/>
            <person name="Boylan J."/>
            <person name="Ott S."/>
            <person name="Bowen H."/>
            <person name="Vavikolanu K."/>
            <person name="Mehta A."/>
            <person name="Aluvathingal J."/>
            <person name="Nadendla S."/>
            <person name="Myers T."/>
            <person name="Yan Y."/>
            <person name="Sichtig H."/>
        </authorList>
    </citation>
    <scope>NUCLEOTIDE SEQUENCE [LARGE SCALE GENOMIC DNA]</scope>
    <source>
        <strain evidence="2 3">FDAARGOS_1049</strain>
    </source>
</reference>
<dbReference type="InterPro" id="IPR027417">
    <property type="entry name" value="P-loop_NTPase"/>
</dbReference>
<dbReference type="GO" id="GO:0005524">
    <property type="term" value="F:ATP binding"/>
    <property type="evidence" value="ECO:0007669"/>
    <property type="project" value="UniProtKB-KW"/>
</dbReference>
<dbReference type="SUPFAM" id="SSF52540">
    <property type="entry name" value="P-loop containing nucleoside triphosphate hydrolases"/>
    <property type="match status" value="1"/>
</dbReference>
<dbReference type="Gene3D" id="3.40.50.300">
    <property type="entry name" value="P-loop containing nucleotide triphosphate hydrolases"/>
    <property type="match status" value="1"/>
</dbReference>
<gene>
    <name evidence="2" type="ORF">I6I06_02330</name>
</gene>
<keyword evidence="2" id="KW-0547">Nucleotide-binding</keyword>
<keyword evidence="3" id="KW-1185">Reference proteome</keyword>
<protein>
    <submittedName>
        <fullName evidence="2">ATP-binding protein</fullName>
    </submittedName>
</protein>
<feature type="region of interest" description="Disordered" evidence="1">
    <location>
        <begin position="804"/>
        <end position="838"/>
    </location>
</feature>
<dbReference type="Proteomes" id="UP000595610">
    <property type="component" value="Chromosome 1"/>
</dbReference>
<dbReference type="RefSeq" id="WP_052400417.1">
    <property type="nucleotide sequence ID" value="NZ_CP066075.1"/>
</dbReference>
<name>A0A7T4T8X4_9BURK</name>
<sequence>MKDHKTSKTDDKLEQLRSVEQYASQRDINEAETRHKVIDFIIHDFLSWPKNRVVVEEFIAPGFADYVLKKTNGDDLLFIEAKRAGVFFELPIPHAADETSCYISIAKLLSDSDIKAAMQQVRTYCFDSGCEYACITNGFEWIFFKTFEKGKRWESLQAFVVRNLGFFVQEYTKATNNLSFVAVTERSSLPTLLSSAPPKDRNVYYPKEKISSYSHTITANRLAIKLRPIVNRYFGVIKDDDTEFMERCYVSQREYLGTSDGMRSLIHDSLSPFFESFGVQQLEDTGKGGRLGGRLTKNLKQNRKGEVLVLFGGKGAGKSTFIKRLLHHNAPRWLREHAAIAIVDLLKVPEDIAVIRSAIWQGLVKQLDTEGLLDADRDTLTRDLFSDRFSTARKQDLAGLPVASEAYNLKLNSLITTWKQDMAYCAERLVNHLATKERGAIVVIDNTDQYSSEIQDFCFSSAQEISDRLKCVTLISMREERFFDSKIHGVLDAFQNSGFHISSPRPAEVFKKRLDYTVTILEKREPNEDDELGQADLDFIKDSGTYLKILSREFSSDRSPLNNFLTACAHGDIRLSLDLFRSFLLSGYTNVDEMISNRTWNFQVHQVIKPVMIPNRYFYEESLSDIPNIYQLRSTRHGSHFTALRILRKLAKGVDPTAPSYFATAELRAYFAEIFSMQEDFEKNLDVLLRHGFVESDNRLDAYSESVDRIKITAYGLYMLGDLAYYFTYLDLICTDCGIFSEETSNYLTEAARKEYQFFTRGERVERVKVRLERVEKFIEYLKQEELREREMYSLGMPEEDMFSTKAETNFKTEKTRVLKSAKRQSFKQQPRRPNGAT</sequence>
<dbReference type="AlphaFoldDB" id="A0A7T4T8X4"/>
<dbReference type="EMBL" id="CP066075">
    <property type="protein sequence ID" value="QQC64352.1"/>
    <property type="molecule type" value="Genomic_DNA"/>
</dbReference>
<accession>A0A7T4T8X4</accession>
<proteinExistence type="predicted"/>
<evidence type="ECO:0000313" key="2">
    <source>
        <dbReference type="EMBL" id="QQC64352.1"/>
    </source>
</evidence>
<keyword evidence="2" id="KW-0067">ATP-binding</keyword>
<dbReference type="KEGG" id="pgis:I6I06_02330"/>
<organism evidence="2 3">
    <name type="scientific">Paraburkholderia ginsengisoli</name>
    <dbReference type="NCBI Taxonomy" id="311231"/>
    <lineage>
        <taxon>Bacteria</taxon>
        <taxon>Pseudomonadati</taxon>
        <taxon>Pseudomonadota</taxon>
        <taxon>Betaproteobacteria</taxon>
        <taxon>Burkholderiales</taxon>
        <taxon>Burkholderiaceae</taxon>
        <taxon>Paraburkholderia</taxon>
    </lineage>
</organism>
<evidence type="ECO:0000313" key="3">
    <source>
        <dbReference type="Proteomes" id="UP000595610"/>
    </source>
</evidence>